<evidence type="ECO:0000313" key="2">
    <source>
        <dbReference type="EMBL" id="NGX96363.1"/>
    </source>
</evidence>
<dbReference type="AlphaFoldDB" id="A0A7C9RFS0"/>
<dbReference type="EMBL" id="JAAMRR010000746">
    <property type="protein sequence ID" value="NGX96363.1"/>
    <property type="molecule type" value="Genomic_DNA"/>
</dbReference>
<proteinExistence type="predicted"/>
<organism evidence="2 3">
    <name type="scientific">Candidatus Afipia apatlaquensis</name>
    <dbReference type="NCBI Taxonomy" id="2712852"/>
    <lineage>
        <taxon>Bacteria</taxon>
        <taxon>Pseudomonadati</taxon>
        <taxon>Pseudomonadota</taxon>
        <taxon>Alphaproteobacteria</taxon>
        <taxon>Hyphomicrobiales</taxon>
        <taxon>Nitrobacteraceae</taxon>
        <taxon>Afipia</taxon>
    </lineage>
</organism>
<comment type="caution">
    <text evidence="2">The sequence shown here is derived from an EMBL/GenBank/DDBJ whole genome shotgun (WGS) entry which is preliminary data.</text>
</comment>
<reference evidence="2" key="1">
    <citation type="submission" date="2020-02" db="EMBL/GenBank/DDBJ databases">
        <title>Draft genome sequence of Candidatus Afipia apatlaquensis IBT-C3, a potential strain for decolorization of textile dyes.</title>
        <authorList>
            <person name="Sanchez-Reyes A."/>
            <person name="Breton-Deval L."/>
            <person name="Mangelson H."/>
            <person name="Sanchez-Flores A."/>
        </authorList>
    </citation>
    <scope>NUCLEOTIDE SEQUENCE [LARGE SCALE GENOMIC DNA]</scope>
    <source>
        <strain evidence="2">IBT-C3</strain>
    </source>
</reference>
<name>A0A7C9RFS0_9BRAD</name>
<sequence>MIHLYIDITEDEAAKLHALGGGSWIRLQVQAAPAPTGLRGLYGLTATERQQMLEDLPRLGRAATAEKYHVKPTAIDVARRGVDLPQDLRRRKRRDNSAQAAT</sequence>
<evidence type="ECO:0000313" key="3">
    <source>
        <dbReference type="Proteomes" id="UP000480266"/>
    </source>
</evidence>
<protein>
    <submittedName>
        <fullName evidence="2">Uncharacterized protein</fullName>
    </submittedName>
</protein>
<evidence type="ECO:0000256" key="1">
    <source>
        <dbReference type="SAM" id="MobiDB-lite"/>
    </source>
</evidence>
<accession>A0A7C9RFS0</accession>
<gene>
    <name evidence="2" type="ORF">G4V63_14435</name>
</gene>
<keyword evidence="3" id="KW-1185">Reference proteome</keyword>
<dbReference type="Proteomes" id="UP000480266">
    <property type="component" value="Unassembled WGS sequence"/>
</dbReference>
<feature type="region of interest" description="Disordered" evidence="1">
    <location>
        <begin position="81"/>
        <end position="102"/>
    </location>
</feature>